<organism evidence="1 2">
    <name type="scientific">Caerostris extrusa</name>
    <name type="common">Bark spider</name>
    <name type="synonym">Caerostris bankana</name>
    <dbReference type="NCBI Taxonomy" id="172846"/>
    <lineage>
        <taxon>Eukaryota</taxon>
        <taxon>Metazoa</taxon>
        <taxon>Ecdysozoa</taxon>
        <taxon>Arthropoda</taxon>
        <taxon>Chelicerata</taxon>
        <taxon>Arachnida</taxon>
        <taxon>Araneae</taxon>
        <taxon>Araneomorphae</taxon>
        <taxon>Entelegynae</taxon>
        <taxon>Araneoidea</taxon>
        <taxon>Araneidae</taxon>
        <taxon>Caerostris</taxon>
    </lineage>
</organism>
<protein>
    <submittedName>
        <fullName evidence="1">Uncharacterized protein</fullName>
    </submittedName>
</protein>
<dbReference type="Proteomes" id="UP001054945">
    <property type="component" value="Unassembled WGS sequence"/>
</dbReference>
<proteinExistence type="predicted"/>
<evidence type="ECO:0000313" key="1">
    <source>
        <dbReference type="EMBL" id="GIY08450.1"/>
    </source>
</evidence>
<dbReference type="AlphaFoldDB" id="A0AAV4QK68"/>
<dbReference type="EMBL" id="BPLR01006249">
    <property type="protein sequence ID" value="GIY08450.1"/>
    <property type="molecule type" value="Genomic_DNA"/>
</dbReference>
<evidence type="ECO:0000313" key="2">
    <source>
        <dbReference type="Proteomes" id="UP001054945"/>
    </source>
</evidence>
<comment type="caution">
    <text evidence="1">The sequence shown here is derived from an EMBL/GenBank/DDBJ whole genome shotgun (WGS) entry which is preliminary data.</text>
</comment>
<accession>A0AAV4QK68</accession>
<reference evidence="1 2" key="1">
    <citation type="submission" date="2021-06" db="EMBL/GenBank/DDBJ databases">
        <title>Caerostris extrusa draft genome.</title>
        <authorList>
            <person name="Kono N."/>
            <person name="Arakawa K."/>
        </authorList>
    </citation>
    <scope>NUCLEOTIDE SEQUENCE [LARGE SCALE GENOMIC DNA]</scope>
</reference>
<name>A0AAV4QK68_CAEEX</name>
<keyword evidence="2" id="KW-1185">Reference proteome</keyword>
<sequence>MKFQPNVKCMEATIVEIKIINLNAISSCAKPRSVSFPNSPLLATGRNVVIAGDHDAVHMAWNSPQNNNRSLKLHPNLQLKRANYKSWDLGKKVLKIPSTLVCRLMSNEFLLSW</sequence>
<gene>
    <name evidence="1" type="ORF">CEXT_761811</name>
</gene>